<evidence type="ECO:0000313" key="1">
    <source>
        <dbReference type="EMBL" id="MDW5593509.1"/>
    </source>
</evidence>
<proteinExistence type="predicted"/>
<keyword evidence="2" id="KW-1185">Reference proteome</keyword>
<dbReference type="Proteomes" id="UP001284601">
    <property type="component" value="Unassembled WGS sequence"/>
</dbReference>
<organism evidence="1 2">
    <name type="scientific">Conexibacter stalactiti</name>
    <dbReference type="NCBI Taxonomy" id="1940611"/>
    <lineage>
        <taxon>Bacteria</taxon>
        <taxon>Bacillati</taxon>
        <taxon>Actinomycetota</taxon>
        <taxon>Thermoleophilia</taxon>
        <taxon>Solirubrobacterales</taxon>
        <taxon>Conexibacteraceae</taxon>
        <taxon>Conexibacter</taxon>
    </lineage>
</organism>
<reference evidence="2" key="1">
    <citation type="submission" date="2023-07" db="EMBL/GenBank/DDBJ databases">
        <title>Conexibacter stalactiti sp. nov., isolated from stalactites in a lava cave and emended description of the genus Conexibacter.</title>
        <authorList>
            <person name="Lee S.D."/>
        </authorList>
    </citation>
    <scope>NUCLEOTIDE SEQUENCE [LARGE SCALE GENOMIC DNA]</scope>
    <source>
        <strain evidence="2">KCTC 39840</strain>
    </source>
</reference>
<evidence type="ECO:0000313" key="2">
    <source>
        <dbReference type="Proteomes" id="UP001284601"/>
    </source>
</evidence>
<evidence type="ECO:0008006" key="3">
    <source>
        <dbReference type="Google" id="ProtNLM"/>
    </source>
</evidence>
<protein>
    <recommendedName>
        <fullName evidence="3">DUF5666 domain-containing protein</fullName>
    </recommendedName>
</protein>
<sequence>MTIKGFTVPLGESLEIRGGLRQVGTGAEFLPARGTNGFFARDIQVPGGLLGINFPLPGNAVTAKAQLVGPASNIRVDLSTNSVSVPVKLKLTNPLIGSGCQIASDSNPVRLNLITGTTAPPAPNTPISGSFGTPAFFDTYLTFTGARNVDNSFAVSGANSCGFFPIGILIDGLVNAKLRLPSAAGNNTMIVVNDVAIGSPPS</sequence>
<reference evidence="1 2" key="2">
    <citation type="submission" date="2023-10" db="EMBL/GenBank/DDBJ databases">
        <authorList>
            <person name="Han X.F."/>
        </authorList>
    </citation>
    <scope>NUCLEOTIDE SEQUENCE [LARGE SCALE GENOMIC DNA]</scope>
    <source>
        <strain evidence="1 2">KCTC 39840</strain>
    </source>
</reference>
<comment type="caution">
    <text evidence="1">The sequence shown here is derived from an EMBL/GenBank/DDBJ whole genome shotgun (WGS) entry which is preliminary data.</text>
</comment>
<name>A0ABU4HN84_9ACTN</name>
<dbReference type="EMBL" id="JAWSTH010000006">
    <property type="protein sequence ID" value="MDW5593509.1"/>
    <property type="molecule type" value="Genomic_DNA"/>
</dbReference>
<accession>A0ABU4HN84</accession>
<dbReference type="RefSeq" id="WP_318595771.1">
    <property type="nucleotide sequence ID" value="NZ_JAWSTH010000006.1"/>
</dbReference>
<gene>
    <name evidence="1" type="ORF">R7226_04120</name>
</gene>